<gene>
    <name evidence="4" type="ORF">AW736_12495</name>
</gene>
<dbReference type="InterPro" id="IPR019196">
    <property type="entry name" value="ABC_transp_unknown"/>
</dbReference>
<name>A0A178IHX6_9BACT</name>
<keyword evidence="1" id="KW-0472">Membrane</keyword>
<feature type="transmembrane region" description="Helical" evidence="1">
    <location>
        <begin position="20"/>
        <end position="41"/>
    </location>
</feature>
<keyword evidence="5" id="KW-1185">Reference proteome</keyword>
<dbReference type="Pfam" id="PF23357">
    <property type="entry name" value="DUF7088"/>
    <property type="match status" value="1"/>
</dbReference>
<evidence type="ECO:0000259" key="2">
    <source>
        <dbReference type="Pfam" id="PF09822"/>
    </source>
</evidence>
<dbReference type="Pfam" id="PF09822">
    <property type="entry name" value="ABC_transp_aux"/>
    <property type="match status" value="1"/>
</dbReference>
<feature type="domain" description="DUF7088" evidence="3">
    <location>
        <begin position="49"/>
        <end position="132"/>
    </location>
</feature>
<dbReference type="STRING" id="1184151.AW736_12495"/>
<feature type="transmembrane region" description="Helical" evidence="1">
    <location>
        <begin position="468"/>
        <end position="487"/>
    </location>
</feature>
<dbReference type="InterPro" id="IPR055396">
    <property type="entry name" value="DUF7088"/>
</dbReference>
<dbReference type="RefSeq" id="WP_068770555.1">
    <property type="nucleotide sequence ID" value="NZ_CP109796.1"/>
</dbReference>
<accession>A0A178IHX6</accession>
<keyword evidence="1" id="KW-1133">Transmembrane helix</keyword>
<evidence type="ECO:0000259" key="3">
    <source>
        <dbReference type="Pfam" id="PF23357"/>
    </source>
</evidence>
<dbReference type="AlphaFoldDB" id="A0A178IHX6"/>
<dbReference type="EMBL" id="LRRQ01000088">
    <property type="protein sequence ID" value="OAM89570.1"/>
    <property type="molecule type" value="Genomic_DNA"/>
</dbReference>
<evidence type="ECO:0000313" key="4">
    <source>
        <dbReference type="EMBL" id="OAM89570.1"/>
    </source>
</evidence>
<proteinExistence type="predicted"/>
<organism evidence="4 5">
    <name type="scientific">Termitidicoccus mucosus</name>
    <dbReference type="NCBI Taxonomy" id="1184151"/>
    <lineage>
        <taxon>Bacteria</taxon>
        <taxon>Pseudomonadati</taxon>
        <taxon>Verrucomicrobiota</taxon>
        <taxon>Opitutia</taxon>
        <taxon>Opitutales</taxon>
        <taxon>Opitutaceae</taxon>
        <taxon>Termitidicoccus</taxon>
    </lineage>
</organism>
<comment type="caution">
    <text evidence="4">The sequence shown here is derived from an EMBL/GenBank/DDBJ whole genome shotgun (WGS) entry which is preliminary data.</text>
</comment>
<protein>
    <submittedName>
        <fullName evidence="4">Uncharacterized protein</fullName>
    </submittedName>
</protein>
<evidence type="ECO:0000313" key="5">
    <source>
        <dbReference type="Proteomes" id="UP000078486"/>
    </source>
</evidence>
<feature type="domain" description="ABC-type uncharacterised transport system" evidence="2">
    <location>
        <begin position="182"/>
        <end position="372"/>
    </location>
</feature>
<sequence>MSPFHSFRAARWLRTTNLVLQAVLFVAFFVGLNYLASHYAWRFDLTQLRRHSLSAETKSYLTHLGEPVRIIVTLSQEDADDPDQASIYRDVRGLLREYVYAADTAAAGRIRVDYIDVYQRPREAEQLNLTANTVLFLSGEHGERRREVPLADLYRRRDKQRIAFLGEQAFTAAILDVSSPGQKKIYFLAGHGEMDPNAVDPVRGLSELRDALRQRNYALDMLDLARTRAIPEDAAVVVSVGAQTRYESYEQETLRDYMTNRAGRMAVFFQPAINPTGLEELLNDWGILADNVLVRDRGADGRADNGDLILSNLTPHPATQLLIENQLVLRFGATRAARPNPARATDPGLAVTPLVATGATAWGEREYRRRLHEFNPASDLAGPFAVVTAAERVKANDLRFSVPVGRIVAFGGADFVANGRLRAGANAAIVFSTLNWLVDRDPLLNLPARPVERFQLALSRDRLRHLRYMLLFAVPGAAALLGLLVYWTRRK</sequence>
<dbReference type="Proteomes" id="UP000078486">
    <property type="component" value="Unassembled WGS sequence"/>
</dbReference>
<dbReference type="OrthoDB" id="176999at2"/>
<evidence type="ECO:0000256" key="1">
    <source>
        <dbReference type="SAM" id="Phobius"/>
    </source>
</evidence>
<reference evidence="4 5" key="1">
    <citation type="submission" date="2016-01" db="EMBL/GenBank/DDBJ databases">
        <title>High potential of lignocellulose degradation of a new Verrucomicrobia species.</title>
        <authorList>
            <person name="Wang Y."/>
            <person name="Shi Y."/>
            <person name="Qiu Z."/>
            <person name="Liu S."/>
            <person name="Yang H."/>
        </authorList>
    </citation>
    <scope>NUCLEOTIDE SEQUENCE [LARGE SCALE GENOMIC DNA]</scope>
    <source>
        <strain evidence="4 5">TSB47</strain>
    </source>
</reference>
<keyword evidence="1" id="KW-0812">Transmembrane</keyword>